<keyword evidence="1" id="KW-0472">Membrane</keyword>
<gene>
    <name evidence="2" type="ORF">PROSTU_03588</name>
</gene>
<name>A0AA86YM60_PROST</name>
<organism evidence="2 3">
    <name type="scientific">Providencia stuartii ATCC 25827</name>
    <dbReference type="NCBI Taxonomy" id="471874"/>
    <lineage>
        <taxon>Bacteria</taxon>
        <taxon>Pseudomonadati</taxon>
        <taxon>Pseudomonadota</taxon>
        <taxon>Gammaproteobacteria</taxon>
        <taxon>Enterobacterales</taxon>
        <taxon>Morganellaceae</taxon>
        <taxon>Providencia</taxon>
    </lineage>
</organism>
<protein>
    <submittedName>
        <fullName evidence="2">Uncharacterized protein</fullName>
    </submittedName>
</protein>
<dbReference type="AlphaFoldDB" id="A0AA86YM60"/>
<sequence length="40" mass="4669">MECVRLRPAVARSFPPFAILFSLFVSCYLYCRNAFFTLMS</sequence>
<evidence type="ECO:0000313" key="2">
    <source>
        <dbReference type="EMBL" id="EDU60381.1"/>
    </source>
</evidence>
<evidence type="ECO:0000313" key="3">
    <source>
        <dbReference type="Proteomes" id="UP000004506"/>
    </source>
</evidence>
<accession>A0AA86YM60</accession>
<reference evidence="3" key="2">
    <citation type="submission" date="2008-04" db="EMBL/GenBank/DDBJ databases">
        <title>Draft genome sequence of Providencia stuartii(ATCC 25827).</title>
        <authorList>
            <person name="Sudarsanam P."/>
            <person name="Ley R."/>
            <person name="Guruge J."/>
            <person name="Turnbaugh P.J."/>
            <person name="Mahowald M."/>
            <person name="Liep D."/>
            <person name="Gordon J."/>
        </authorList>
    </citation>
    <scope>NUCLEOTIDE SEQUENCE [LARGE SCALE GENOMIC DNA]</scope>
    <source>
        <strain evidence="3">ATCC 25827</strain>
    </source>
</reference>
<comment type="caution">
    <text evidence="2">The sequence shown here is derived from an EMBL/GenBank/DDBJ whole genome shotgun (WGS) entry which is preliminary data.</text>
</comment>
<keyword evidence="1" id="KW-0812">Transmembrane</keyword>
<feature type="transmembrane region" description="Helical" evidence="1">
    <location>
        <begin position="14"/>
        <end position="31"/>
    </location>
</feature>
<dbReference type="Proteomes" id="UP000004506">
    <property type="component" value="Unassembled WGS sequence"/>
</dbReference>
<keyword evidence="1" id="KW-1133">Transmembrane helix</keyword>
<dbReference type="PROSITE" id="PS51257">
    <property type="entry name" value="PROKAR_LIPOPROTEIN"/>
    <property type="match status" value="1"/>
</dbReference>
<proteinExistence type="predicted"/>
<reference evidence="2 3" key="3">
    <citation type="submission" date="2008-05" db="EMBL/GenBank/DDBJ databases">
        <authorList>
            <person name="Fulton L."/>
            <person name="Clifton S."/>
            <person name="Fulton B."/>
            <person name="Xu J."/>
            <person name="Minx P."/>
            <person name="Pepin K.H."/>
            <person name="Johnson M."/>
            <person name="Thiruvilangam P."/>
            <person name="Bhonagiri V."/>
            <person name="Nash W.E."/>
            <person name="Mardis E.R."/>
            <person name="Wilson R.K."/>
        </authorList>
    </citation>
    <scope>NUCLEOTIDE SEQUENCE [LARGE SCALE GENOMIC DNA]</scope>
    <source>
        <strain evidence="2 3">ATCC 25827</strain>
    </source>
</reference>
<evidence type="ECO:0000256" key="1">
    <source>
        <dbReference type="SAM" id="Phobius"/>
    </source>
</evidence>
<dbReference type="EMBL" id="ABJD02000101">
    <property type="protein sequence ID" value="EDU60381.1"/>
    <property type="molecule type" value="Genomic_DNA"/>
</dbReference>
<reference evidence="3" key="1">
    <citation type="submission" date="2008-04" db="EMBL/GenBank/DDBJ databases">
        <title>Draft genome sequence of Providencia stuartii (ATCC 25827).</title>
        <authorList>
            <person name="Sudarsanam P."/>
            <person name="Ley R."/>
            <person name="Guruge J."/>
            <person name="Turnbaugh P.J."/>
            <person name="Mahowald M."/>
            <person name="Liep D."/>
            <person name="Gordon J."/>
        </authorList>
    </citation>
    <scope>NUCLEOTIDE SEQUENCE [LARGE SCALE GENOMIC DNA]</scope>
    <source>
        <strain evidence="3">ATCC 25827</strain>
    </source>
</reference>